<dbReference type="GO" id="GO:0005871">
    <property type="term" value="C:kinesin complex"/>
    <property type="evidence" value="ECO:0007669"/>
    <property type="project" value="TreeGrafter"/>
</dbReference>
<dbReference type="GO" id="GO:0007018">
    <property type="term" value="P:microtubule-based movement"/>
    <property type="evidence" value="ECO:0007669"/>
    <property type="project" value="InterPro"/>
</dbReference>
<feature type="coiled-coil region" evidence="6">
    <location>
        <begin position="532"/>
        <end position="573"/>
    </location>
</feature>
<feature type="region of interest" description="Disordered" evidence="7">
    <location>
        <begin position="668"/>
        <end position="705"/>
    </location>
</feature>
<keyword evidence="3 5" id="KW-0067">ATP-binding</keyword>
<dbReference type="InterPro" id="IPR036961">
    <property type="entry name" value="Kinesin_motor_dom_sf"/>
</dbReference>
<keyword evidence="10" id="KW-1185">Reference proteome</keyword>
<accession>A0A7J7GSI4</accession>
<dbReference type="EMBL" id="JACBKZ010000009">
    <property type="protein sequence ID" value="KAF5943135.1"/>
    <property type="molecule type" value="Genomic_DNA"/>
</dbReference>
<dbReference type="Proteomes" id="UP000593564">
    <property type="component" value="Unassembled WGS sequence"/>
</dbReference>
<dbReference type="InterPro" id="IPR027417">
    <property type="entry name" value="P-loop_NTPase"/>
</dbReference>
<dbReference type="InterPro" id="IPR027640">
    <property type="entry name" value="Kinesin-like_fam"/>
</dbReference>
<comment type="similarity">
    <text evidence="5">Belongs to the TRAFAC class myosin-kinesin ATPase superfamily. Kinesin family.</text>
</comment>
<dbReference type="GO" id="GO:0016887">
    <property type="term" value="F:ATP hydrolysis activity"/>
    <property type="evidence" value="ECO:0007669"/>
    <property type="project" value="TreeGrafter"/>
</dbReference>
<organism evidence="9 10">
    <name type="scientific">Camellia sinensis</name>
    <name type="common">Tea plant</name>
    <name type="synonym">Thea sinensis</name>
    <dbReference type="NCBI Taxonomy" id="4442"/>
    <lineage>
        <taxon>Eukaryota</taxon>
        <taxon>Viridiplantae</taxon>
        <taxon>Streptophyta</taxon>
        <taxon>Embryophyta</taxon>
        <taxon>Tracheophyta</taxon>
        <taxon>Spermatophyta</taxon>
        <taxon>Magnoliopsida</taxon>
        <taxon>eudicotyledons</taxon>
        <taxon>Gunneridae</taxon>
        <taxon>Pentapetalae</taxon>
        <taxon>asterids</taxon>
        <taxon>Ericales</taxon>
        <taxon>Theaceae</taxon>
        <taxon>Camellia</taxon>
    </lineage>
</organism>
<dbReference type="Pfam" id="PF00225">
    <property type="entry name" value="Kinesin"/>
    <property type="match status" value="1"/>
</dbReference>
<reference evidence="9 10" key="2">
    <citation type="submission" date="2020-07" db="EMBL/GenBank/DDBJ databases">
        <title>Genome assembly of wild tea tree DASZ reveals pedigree and selection history of tea varieties.</title>
        <authorList>
            <person name="Zhang W."/>
        </authorList>
    </citation>
    <scope>NUCLEOTIDE SEQUENCE [LARGE SCALE GENOMIC DNA]</scope>
    <source>
        <strain evidence="10">cv. G240</strain>
        <tissue evidence="9">Leaf</tissue>
    </source>
</reference>
<reference evidence="10" key="1">
    <citation type="journal article" date="2020" name="Nat. Commun.">
        <title>Genome assembly of wild tea tree DASZ reveals pedigree and selection history of tea varieties.</title>
        <authorList>
            <person name="Zhang W."/>
            <person name="Zhang Y."/>
            <person name="Qiu H."/>
            <person name="Guo Y."/>
            <person name="Wan H."/>
            <person name="Zhang X."/>
            <person name="Scossa F."/>
            <person name="Alseekh S."/>
            <person name="Zhang Q."/>
            <person name="Wang P."/>
            <person name="Xu L."/>
            <person name="Schmidt M.H."/>
            <person name="Jia X."/>
            <person name="Li D."/>
            <person name="Zhu A."/>
            <person name="Guo F."/>
            <person name="Chen W."/>
            <person name="Ni D."/>
            <person name="Usadel B."/>
            <person name="Fernie A.R."/>
            <person name="Wen W."/>
        </authorList>
    </citation>
    <scope>NUCLEOTIDE SEQUENCE [LARGE SCALE GENOMIC DNA]</scope>
    <source>
        <strain evidence="10">cv. G240</strain>
    </source>
</reference>
<dbReference type="GO" id="GO:0005524">
    <property type="term" value="F:ATP binding"/>
    <property type="evidence" value="ECO:0007669"/>
    <property type="project" value="UniProtKB-UniRule"/>
</dbReference>
<sequence>MNSPPPCPNTVTVRRNPPRKARATPSTTHIPFPLRNTPSSSIPQDIPSFPIQDILSIHVPENPKSDPPISESPSTNDPPLSENLKVFLRIRPLTPHHQNSDKYAKNASKSRSKIAWPQNPTAKTNSRAGKSKKMSEICISVNDSRSVTLCPPKALQDAKRIKSEVYQGFSHVFSADSSQDEVFAKMVNPLVDDFIKGKSGMLAALGPSGSGKTHTVFGSPREPGMVSLALRKIFSSTEGRKIELSRIFYLSMFEICSEGGKAERIIDLSEDVGDLSIQQSTIKRLHEVSISDVQQAESLIARGMLKRATAMTNSNSQSSRSQCIINIRSAPNKINEEVDLQSDTVVLTIVDLAGAEREKRTGNQGARLLESNFINNTSMSLLEHQKNPKKPLQKHFQSSLLTRYLRDYLEGKKRMALILTVKSGEEDYLDSSFLLRQASPYMQIKFNNVEQPLNSLYHWGKGTGEECEVDKEETLPQEVKEVKPQICSDHLATTINWEVNDGTSLEEGSTELAKERTNKIMQSFAKALWNVLKQYKGKLEVAENQIQSLRENLANEKARRSELETELKNLKSSLLCQKEVSLIKEDESDGNRSADQEACQPNNVDEKEDSLIKEDESCAKRSAEREGCQANNVDEVNNFGVVIASSLAVETFEEQSCQCTDQECEGFPGSIDSGEDSKDLKDTGIDNVQFNGNASDSGSSESVVSSPKSLVVITNDSCSSVEGYQSHNDEYKKRLDQATMPEEDVELAPRCDVTSAPKSEPKLNSCCKPLNAEKPKRRLLPASSILLTNISSLDFEDENEKPKAFVSYVCERTVVQCTFLALLSKHKFFDIIYSIYNINSHRYQRKTSKQAPDENPNIQDEDLEVQTDLRSSLEPWNGRSSGVTQARVATKVTSLERWKSGQTSERLASLLERCFCHSKRSSQ</sequence>
<feature type="region of interest" description="Disordered" evidence="7">
    <location>
        <begin position="1"/>
        <end position="81"/>
    </location>
</feature>
<name>A0A7J7GSI4_CAMSI</name>
<dbReference type="SUPFAM" id="SSF52540">
    <property type="entry name" value="P-loop containing nucleoside triphosphate hydrolases"/>
    <property type="match status" value="1"/>
</dbReference>
<evidence type="ECO:0000256" key="3">
    <source>
        <dbReference type="ARBA" id="ARBA00022840"/>
    </source>
</evidence>
<keyword evidence="6" id="KW-0175">Coiled coil</keyword>
<gene>
    <name evidence="9" type="ORF">HYC85_020777</name>
</gene>
<dbReference type="SMART" id="SM00129">
    <property type="entry name" value="KISc"/>
    <property type="match status" value="1"/>
</dbReference>
<dbReference type="PROSITE" id="PS50067">
    <property type="entry name" value="KINESIN_MOTOR_2"/>
    <property type="match status" value="1"/>
</dbReference>
<feature type="compositionally biased region" description="Basic and acidic residues" evidence="7">
    <location>
        <begin position="675"/>
        <end position="684"/>
    </location>
</feature>
<evidence type="ECO:0000256" key="7">
    <source>
        <dbReference type="SAM" id="MobiDB-lite"/>
    </source>
</evidence>
<proteinExistence type="inferred from homology"/>
<evidence type="ECO:0000256" key="2">
    <source>
        <dbReference type="ARBA" id="ARBA00022741"/>
    </source>
</evidence>
<evidence type="ECO:0000313" key="9">
    <source>
        <dbReference type="EMBL" id="KAF5943135.1"/>
    </source>
</evidence>
<evidence type="ECO:0000256" key="5">
    <source>
        <dbReference type="PROSITE-ProRule" id="PRU00283"/>
    </source>
</evidence>
<keyword evidence="1" id="KW-0493">Microtubule</keyword>
<dbReference type="AlphaFoldDB" id="A0A7J7GSI4"/>
<feature type="compositionally biased region" description="Basic and acidic residues" evidence="7">
    <location>
        <begin position="586"/>
        <end position="595"/>
    </location>
</feature>
<feature type="region of interest" description="Disordered" evidence="7">
    <location>
        <begin position="586"/>
        <end position="616"/>
    </location>
</feature>
<evidence type="ECO:0000256" key="4">
    <source>
        <dbReference type="ARBA" id="ARBA00023175"/>
    </source>
</evidence>
<dbReference type="GO" id="GO:0003777">
    <property type="term" value="F:microtubule motor activity"/>
    <property type="evidence" value="ECO:0007669"/>
    <property type="project" value="InterPro"/>
</dbReference>
<feature type="binding site" evidence="5">
    <location>
        <begin position="206"/>
        <end position="213"/>
    </location>
    <ligand>
        <name>ATP</name>
        <dbReference type="ChEBI" id="CHEBI:30616"/>
    </ligand>
</feature>
<evidence type="ECO:0000256" key="1">
    <source>
        <dbReference type="ARBA" id="ARBA00022701"/>
    </source>
</evidence>
<dbReference type="PRINTS" id="PR00380">
    <property type="entry name" value="KINESINHEAVY"/>
</dbReference>
<evidence type="ECO:0000256" key="6">
    <source>
        <dbReference type="SAM" id="Coils"/>
    </source>
</evidence>
<dbReference type="GO" id="GO:0008017">
    <property type="term" value="F:microtubule binding"/>
    <property type="evidence" value="ECO:0007669"/>
    <property type="project" value="InterPro"/>
</dbReference>
<feature type="region of interest" description="Disordered" evidence="7">
    <location>
        <begin position="93"/>
        <end position="131"/>
    </location>
</feature>
<evidence type="ECO:0000313" key="10">
    <source>
        <dbReference type="Proteomes" id="UP000593564"/>
    </source>
</evidence>
<evidence type="ECO:0000259" key="8">
    <source>
        <dbReference type="PROSITE" id="PS50067"/>
    </source>
</evidence>
<dbReference type="InterPro" id="IPR001752">
    <property type="entry name" value="Kinesin_motor_dom"/>
</dbReference>
<dbReference type="GO" id="GO:0005634">
    <property type="term" value="C:nucleus"/>
    <property type="evidence" value="ECO:0007669"/>
    <property type="project" value="TreeGrafter"/>
</dbReference>
<dbReference type="GO" id="GO:0005874">
    <property type="term" value="C:microtubule"/>
    <property type="evidence" value="ECO:0007669"/>
    <property type="project" value="UniProtKB-KW"/>
</dbReference>
<feature type="compositionally biased region" description="Polar residues" evidence="7">
    <location>
        <begin position="118"/>
        <end position="128"/>
    </location>
</feature>
<feature type="domain" description="Kinesin motor" evidence="8">
    <location>
        <begin position="83"/>
        <end position="444"/>
    </location>
</feature>
<comment type="caution">
    <text evidence="9">The sequence shown here is derived from an EMBL/GenBank/DDBJ whole genome shotgun (WGS) entry which is preliminary data.</text>
</comment>
<protein>
    <recommendedName>
        <fullName evidence="8">Kinesin motor domain-containing protein</fullName>
    </recommendedName>
</protein>
<dbReference type="PANTHER" id="PTHR24115">
    <property type="entry name" value="KINESIN-RELATED"/>
    <property type="match status" value="1"/>
</dbReference>
<feature type="compositionally biased region" description="Low complexity" evidence="7">
    <location>
        <begin position="695"/>
        <end position="705"/>
    </location>
</feature>
<keyword evidence="2 5" id="KW-0547">Nucleotide-binding</keyword>
<keyword evidence="4 5" id="KW-0505">Motor protein</keyword>
<dbReference type="PANTHER" id="PTHR24115:SF1008">
    <property type="entry name" value="KINESIN-LIKE PROTEIN SUBITO"/>
    <property type="match status" value="1"/>
</dbReference>
<dbReference type="Gene3D" id="3.40.850.10">
    <property type="entry name" value="Kinesin motor domain"/>
    <property type="match status" value="1"/>
</dbReference>